<comment type="caution">
    <text evidence="2">The sequence shown here is derived from an EMBL/GenBank/DDBJ whole genome shotgun (WGS) entry which is preliminary data.</text>
</comment>
<dbReference type="NCBIfam" id="TIGR04183">
    <property type="entry name" value="Por_Secre_tail"/>
    <property type="match status" value="1"/>
</dbReference>
<evidence type="ECO:0000259" key="1">
    <source>
        <dbReference type="Pfam" id="PF13860"/>
    </source>
</evidence>
<accession>A0A7V1LLV6</accession>
<sequence>MKRFGMIISGIVLTLLFTQLYGTTVSGTRALNIDGTVQGQNGAVNGTNGASWETDEQQATSTAGVDFYLTWDDTNLYVAWVGGSKAQQHILWIDTDPQPTPTDGSGSTATFNYGNVTATLPFTGNFFVNIQDTYNEYRNHIGGSWTSGTSGALTVAASGTTDDIEAVIPWNTITSGNGKPSSIYFLSYINDPAGGNNTGYVYGNAPSSNTNTGGGNQTFAHYFGQNVQSGVNPFGTVDASLAVELLSFSARMVSGAVELAWQTASERNNLGFILERRESGQSVYTRIADYRSHPALAGAGNSSSRNDYRFIDTEIDSYTQYEYILSDVDYSGIRTSFPAITVETGNLGGTTAGETVPASFFLAPNSPNPFNPSTKIRWGIPSGYGGEVNIKIYDLRGRLIRTLYTGPAEAGTFNMEWNGLDENGRAVASGIYFVNLQTTVFQTGRRMLLLK</sequence>
<name>A0A7V1LLV6_CALAY</name>
<dbReference type="Proteomes" id="UP000886005">
    <property type="component" value="Unassembled WGS sequence"/>
</dbReference>
<dbReference type="AlphaFoldDB" id="A0A7V1LLV6"/>
<organism evidence="2">
    <name type="scientific">Caldithrix abyssi</name>
    <dbReference type="NCBI Taxonomy" id="187145"/>
    <lineage>
        <taxon>Bacteria</taxon>
        <taxon>Pseudomonadati</taxon>
        <taxon>Calditrichota</taxon>
        <taxon>Calditrichia</taxon>
        <taxon>Calditrichales</taxon>
        <taxon>Calditrichaceae</taxon>
        <taxon>Caldithrix</taxon>
    </lineage>
</organism>
<dbReference type="EMBL" id="DRLD01000188">
    <property type="protein sequence ID" value="HED10388.1"/>
    <property type="molecule type" value="Genomic_DNA"/>
</dbReference>
<dbReference type="Gene3D" id="2.60.40.4070">
    <property type="match status" value="1"/>
</dbReference>
<feature type="domain" description="FlgD/Vpr Ig-like" evidence="1">
    <location>
        <begin position="387"/>
        <end position="439"/>
    </location>
</feature>
<evidence type="ECO:0000313" key="2">
    <source>
        <dbReference type="EMBL" id="HED10388.1"/>
    </source>
</evidence>
<gene>
    <name evidence="2" type="ORF">ENJ10_06845</name>
</gene>
<dbReference type="Pfam" id="PF13860">
    <property type="entry name" value="FlgD_ig"/>
    <property type="match status" value="1"/>
</dbReference>
<protein>
    <submittedName>
        <fullName evidence="2">T9SS type A sorting domain-containing protein</fullName>
    </submittedName>
</protein>
<dbReference type="InterPro" id="IPR025965">
    <property type="entry name" value="FlgD/Vpr_Ig-like"/>
</dbReference>
<dbReference type="InterPro" id="IPR026444">
    <property type="entry name" value="Secre_tail"/>
</dbReference>
<proteinExistence type="predicted"/>
<reference evidence="2" key="1">
    <citation type="journal article" date="2020" name="mSystems">
        <title>Genome- and Community-Level Interaction Insights into Carbon Utilization and Element Cycling Functions of Hydrothermarchaeota in Hydrothermal Sediment.</title>
        <authorList>
            <person name="Zhou Z."/>
            <person name="Liu Y."/>
            <person name="Xu W."/>
            <person name="Pan J."/>
            <person name="Luo Z.H."/>
            <person name="Li M."/>
        </authorList>
    </citation>
    <scope>NUCLEOTIDE SEQUENCE [LARGE SCALE GENOMIC DNA]</scope>
    <source>
        <strain evidence="2">HyVt-456</strain>
    </source>
</reference>